<dbReference type="InterPro" id="IPR001322">
    <property type="entry name" value="Lamin_tail_dom"/>
</dbReference>
<dbReference type="SUPFAM" id="SSF74853">
    <property type="entry name" value="Lamin A/C globular tail domain"/>
    <property type="match status" value="3"/>
</dbReference>
<evidence type="ECO:0000256" key="1">
    <source>
        <dbReference type="ARBA" id="ARBA00022737"/>
    </source>
</evidence>
<feature type="domain" description="SLH" evidence="3">
    <location>
        <begin position="2221"/>
        <end position="2275"/>
    </location>
</feature>
<dbReference type="PROSITE" id="PS51841">
    <property type="entry name" value="LTD"/>
    <property type="match status" value="3"/>
</dbReference>
<evidence type="ECO:0000259" key="4">
    <source>
        <dbReference type="PROSITE" id="PS51841"/>
    </source>
</evidence>
<dbReference type="Pfam" id="PF00932">
    <property type="entry name" value="LTD"/>
    <property type="match status" value="3"/>
</dbReference>
<dbReference type="EMBL" id="FLUN01000001">
    <property type="protein sequence ID" value="SBW08710.1"/>
    <property type="molecule type" value="Genomic_DNA"/>
</dbReference>
<evidence type="ECO:0000256" key="2">
    <source>
        <dbReference type="SAM" id="MobiDB-lite"/>
    </source>
</evidence>
<reference evidence="5" key="1">
    <citation type="submission" date="2016-04" db="EMBL/GenBank/DDBJ databases">
        <authorList>
            <person name="Evans L.H."/>
            <person name="Alamgir A."/>
            <person name="Owens N."/>
            <person name="Weber N.D."/>
            <person name="Virtaneva K."/>
            <person name="Barbian K."/>
            <person name="Babar A."/>
            <person name="Rosenke K."/>
        </authorList>
    </citation>
    <scope>NUCLEOTIDE SEQUENCE</scope>
    <source>
        <strain evidence="5">86</strain>
    </source>
</reference>
<dbReference type="PANTHER" id="PTHR43143:SF5">
    <property type="entry name" value="SECRETED PROTEIN"/>
    <property type="match status" value="1"/>
</dbReference>
<organism evidence="5">
    <name type="scientific">uncultured Eubacteriales bacterium</name>
    <dbReference type="NCBI Taxonomy" id="172733"/>
    <lineage>
        <taxon>Bacteria</taxon>
        <taxon>Bacillati</taxon>
        <taxon>Bacillota</taxon>
        <taxon>Clostridia</taxon>
        <taxon>Eubacteriales</taxon>
        <taxon>environmental samples</taxon>
    </lineage>
</organism>
<protein>
    <submittedName>
        <fullName evidence="5">Ser/Thr phosphatase family protein (Modular protein)</fullName>
    </submittedName>
</protein>
<dbReference type="InterPro" id="IPR036415">
    <property type="entry name" value="Lamin_tail_dom_sf"/>
</dbReference>
<name>A0A212KAJ9_9FIRM</name>
<dbReference type="InterPro" id="IPR051918">
    <property type="entry name" value="STPP_CPPED1"/>
</dbReference>
<feature type="region of interest" description="Disordered" evidence="2">
    <location>
        <begin position="1860"/>
        <end position="1893"/>
    </location>
</feature>
<dbReference type="GO" id="GO:0016787">
    <property type="term" value="F:hydrolase activity"/>
    <property type="evidence" value="ECO:0007669"/>
    <property type="project" value="InterPro"/>
</dbReference>
<feature type="domain" description="SLH" evidence="3">
    <location>
        <begin position="2157"/>
        <end position="2216"/>
    </location>
</feature>
<keyword evidence="1" id="KW-0677">Repeat</keyword>
<feature type="compositionally biased region" description="Low complexity" evidence="2">
    <location>
        <begin position="1870"/>
        <end position="1893"/>
    </location>
</feature>
<feature type="compositionally biased region" description="Gly residues" evidence="2">
    <location>
        <begin position="1860"/>
        <end position="1869"/>
    </location>
</feature>
<evidence type="ECO:0000259" key="3">
    <source>
        <dbReference type="PROSITE" id="PS51272"/>
    </source>
</evidence>
<dbReference type="SUPFAM" id="SSF56300">
    <property type="entry name" value="Metallo-dependent phosphatases"/>
    <property type="match status" value="1"/>
</dbReference>
<dbReference type="InterPro" id="IPR029052">
    <property type="entry name" value="Metallo-depent_PP-like"/>
</dbReference>
<feature type="domain" description="SLH" evidence="3">
    <location>
        <begin position="2093"/>
        <end position="2156"/>
    </location>
</feature>
<evidence type="ECO:0000313" key="5">
    <source>
        <dbReference type="EMBL" id="SBW08710.1"/>
    </source>
</evidence>
<feature type="domain" description="LTD" evidence="4">
    <location>
        <begin position="602"/>
        <end position="754"/>
    </location>
</feature>
<feature type="domain" description="LTD" evidence="4">
    <location>
        <begin position="37"/>
        <end position="177"/>
    </location>
</feature>
<dbReference type="PROSITE" id="PS51272">
    <property type="entry name" value="SLH"/>
    <property type="match status" value="3"/>
</dbReference>
<sequence length="2275" mass="242455">MYLVSSKVKMAMLRILIFAMFFTLLPIDSFKALAVNTHSSPIMITELVPDSNNVTGSDGKSADGYEFIELYNTSNKPLSMDNYELIYCKDSSSEVVWSLDQSGIVIPAGSSLVIWPRSASIKNLTSEDFNANYSTSLILGETLATTTGAMPNSGARSMKLKTKTGYDLVSASYTASSANCGINFLYDGSTYEEPALESSAVPSPGIVGDNQKPENAYAFIDTSDLQVTTDAPLEIVSGEAFDLSVTPQSSSLIHCVTIYTKYDSQTEYTASNIKQSEGAYTFALDSTALSGHTSLMYYVTVNDGAYEKTTEIQTLTIRPESEGGDDTAIAATTPIMITELVPDTTNYGSSDGYEYIELYNTSNMALNMDNYQVIYYSGTAETFWPLDQSGIMLPAGQTLVIWIKPTSTASLGASEFNAFYNTSLTLGENLATIQKSGMANSGERYIKLKTKTDIDLAVARYSATGNIAADKGISYAYNDSSIEETLLNYKDATSPGVVADNQKPKKAYAFAGTSDLEVSLDAPSELAATDSFTLGIAAHSSSLIHSVTVFAKYDSETQFTAANVVQADDSFTYTLSNTSLSGHTSLSYYVVVSDGAYTKTTETATVAIASDGAEDTGMPELVVTEILPDSSNVNGVDAYEFIEVYNNSNKAIDFKDYKLFYDYSNKVGDSKGLMWTSTPDSVMIPAGKAVVFWIKTGTNNALTASDFNTKFGTDLTAGETLIDIYAGGLANSGDRAIRLTTNVQDELDYVLYNQSGADDTTADKSITYRYSASTGHSVMTANDAAPTPGTVTAAEAPAGKAIIPADPAGPTLTDSTAASFSGSDDLVFTLTAEPGTESIKTVKLYIKDQTMADYEPYYLLRTNGDIFEKTLTAVDLTAKAYYDYYFEVGDGTNTVSTEVSRSVCSRPEKEAVRLNLNNRQTVNAAQSIVASSEAGNLSLHVDGADVTPQTSKSVEPSVLFVADISQTDTFFKNAVAIGDNVIGVFTEGMYNYWGSISYEIPASYFVQGQPLTISVHAGNKAYTMVHNEENEDDFVIKNIRLILQDGRTLRANGLEDPEKTIEMGDSAAKDRILNATFNIPDSSYQGIRYTLDTATLSDGYHTVKALSGGASKEITIQVDNTAPVITTNMEAKSYKGSTQIQAEATDAISGVTSLVATLDGKEISLPYTLSSTSLAAGEHTLLLAATDVSGNKAEKAVTFTIPEENPLLSDLSPDDRSVVAVPPVFSVRVNDPTNDSLTVSFKKGESHQLGDSGVAASYGVSTLGGATAQTSSQGLGDMDEKNGYPYQQFDVTLDASTGESAIVQVNWEGTANPRSKLLMYVYNFTDGVWDKVADGYTQSDGTIALTGGITAANHHSGSTVKVMVQNGLGYTPVQYAAGMPANATSNTNITTSNSGDLSRDSYDFTLAVESDTQYYNENYNNVYRHQLNIHDWLVANTPRMNIQYLFHTGDIVDDMPETYEWLNADEAYKILDDAKLPYGVLAGNHDVMSYTEGELADYARFSQYFGQSRYSAQPWYGESYQDNRGHYDLISVDGIDFIMAYLGWEITQDGIDWLNTVLQQYPERKAILNFHEYLLVSGGIGEELQKVYNQVVAVNPNVCMVLSGHYHNAALRTDKFDDNGDGVSERTVYSMLFDYQKLSEGGLGYMRLMHFDLDSGTLHVRTYSPSLDDYDAGGDMAGKEDFTLAFSALGITPVNKKLSTGELHINVYSGDVVGRQENVASGEVASYTWADAPSGTVGWYAEVSDEYGGLTRSDVRYLTVNPGAGPIAQAGSVSRGSDSAATVKFTPTQGGRYYYAVVEDGAPAPAIDTSADGTACDAAEQTITLSDLTAGAKDIYIIIKNAEGIVGAAVKIDIPAYSGGGDTGSGRKTGTGTLPSVDTSSSGNTTTTSKTIDGSADSAGKVTAVLDSKTASALTDGAKAAEKAGKKAIVKVKLTLGAAAVSAEVSIPGGSFSTLAADTNADLTIDAGIGSVTFDAAAVDAISAAAGSGNLKVSVAKADAAALSEQTRAQLGNRPVYMFTLTAGDTRLSGFGGGSAYISVPYTLKAGEDPHAVIVYYVSDAGALQTVRGKYNAGTGMVEFKTKHFSAYAVGYNKVAFSDVGTASWYHDAVTFIAARGITTGTGAGVFSPDATLTRGQFIVMLMRAYDLSPDVNPADNFSDAGNAYYTGYLAAAKRLGISTGVGGNLFAPDSEITRQEMFTLLYRALETLGELPKETEGKAMTDFKDAGETAGYAQNAITALVKSGIISGNNGALDPSRVSTRAEMAQLLYNLLSA</sequence>
<dbReference type="Pfam" id="PF00395">
    <property type="entry name" value="SLH"/>
    <property type="match status" value="3"/>
</dbReference>
<dbReference type="Gene3D" id="3.60.21.10">
    <property type="match status" value="1"/>
</dbReference>
<dbReference type="InterPro" id="IPR001119">
    <property type="entry name" value="SLH_dom"/>
</dbReference>
<dbReference type="InterPro" id="IPR004843">
    <property type="entry name" value="Calcineurin-like_PHP"/>
</dbReference>
<feature type="domain" description="LTD" evidence="4">
    <location>
        <begin position="323"/>
        <end position="479"/>
    </location>
</feature>
<accession>A0A212KAJ9</accession>
<dbReference type="PANTHER" id="PTHR43143">
    <property type="entry name" value="METALLOPHOSPHOESTERASE, CALCINEURIN SUPERFAMILY"/>
    <property type="match status" value="1"/>
</dbReference>
<dbReference type="Gene3D" id="2.60.40.1260">
    <property type="entry name" value="Lamin Tail domain"/>
    <property type="match status" value="2"/>
</dbReference>
<proteinExistence type="predicted"/>
<dbReference type="Pfam" id="PF00149">
    <property type="entry name" value="Metallophos"/>
    <property type="match status" value="1"/>
</dbReference>
<gene>
    <name evidence="5" type="ORF">KL86CLO1_12503</name>
</gene>